<gene>
    <name evidence="1" type="ORF">LSAT_V11C400189230</name>
</gene>
<organism evidence="1 2">
    <name type="scientific">Lactuca sativa</name>
    <name type="common">Garden lettuce</name>
    <dbReference type="NCBI Taxonomy" id="4236"/>
    <lineage>
        <taxon>Eukaryota</taxon>
        <taxon>Viridiplantae</taxon>
        <taxon>Streptophyta</taxon>
        <taxon>Embryophyta</taxon>
        <taxon>Tracheophyta</taxon>
        <taxon>Spermatophyta</taxon>
        <taxon>Magnoliopsida</taxon>
        <taxon>eudicotyledons</taxon>
        <taxon>Gunneridae</taxon>
        <taxon>Pentapetalae</taxon>
        <taxon>asterids</taxon>
        <taxon>campanulids</taxon>
        <taxon>Asterales</taxon>
        <taxon>Asteraceae</taxon>
        <taxon>Cichorioideae</taxon>
        <taxon>Cichorieae</taxon>
        <taxon>Lactucinae</taxon>
        <taxon>Lactuca</taxon>
    </lineage>
</organism>
<dbReference type="Gene3D" id="3.90.640.10">
    <property type="entry name" value="Actin, Chain A, domain 4"/>
    <property type="match status" value="1"/>
</dbReference>
<proteinExistence type="predicted"/>
<name>A0A9R1XJ97_LACSA</name>
<accession>A0A9R1XJ97</accession>
<dbReference type="SUPFAM" id="SSF53067">
    <property type="entry name" value="Actin-like ATPase domain"/>
    <property type="match status" value="1"/>
</dbReference>
<dbReference type="Proteomes" id="UP000235145">
    <property type="component" value="Unassembled WGS sequence"/>
</dbReference>
<evidence type="ECO:0000313" key="2">
    <source>
        <dbReference type="Proteomes" id="UP000235145"/>
    </source>
</evidence>
<dbReference type="EMBL" id="NBSK02000004">
    <property type="protein sequence ID" value="KAJ0209777.1"/>
    <property type="molecule type" value="Genomic_DNA"/>
</dbReference>
<reference evidence="1 2" key="1">
    <citation type="journal article" date="2017" name="Nat. Commun.">
        <title>Genome assembly with in vitro proximity ligation data and whole-genome triplication in lettuce.</title>
        <authorList>
            <person name="Reyes-Chin-Wo S."/>
            <person name="Wang Z."/>
            <person name="Yang X."/>
            <person name="Kozik A."/>
            <person name="Arikit S."/>
            <person name="Song C."/>
            <person name="Xia L."/>
            <person name="Froenicke L."/>
            <person name="Lavelle D.O."/>
            <person name="Truco M.J."/>
            <person name="Xia R."/>
            <person name="Zhu S."/>
            <person name="Xu C."/>
            <person name="Xu H."/>
            <person name="Xu X."/>
            <person name="Cox K."/>
            <person name="Korf I."/>
            <person name="Meyers B.C."/>
            <person name="Michelmore R.W."/>
        </authorList>
    </citation>
    <scope>NUCLEOTIDE SEQUENCE [LARGE SCALE GENOMIC DNA]</scope>
    <source>
        <strain evidence="2">cv. Salinas</strain>
        <tissue evidence="1">Seedlings</tissue>
    </source>
</reference>
<protein>
    <submittedName>
        <fullName evidence="1">Uncharacterized protein</fullName>
    </submittedName>
</protein>
<dbReference type="AlphaFoldDB" id="A0A9R1XJ97"/>
<keyword evidence="2" id="KW-1185">Reference proteome</keyword>
<dbReference type="InterPro" id="IPR043129">
    <property type="entry name" value="ATPase_NBD"/>
</dbReference>
<comment type="caution">
    <text evidence="1">The sequence shown here is derived from an EMBL/GenBank/DDBJ whole genome shotgun (WGS) entry which is preliminary data.</text>
</comment>
<sequence>MKDSSALFDLNVPFVYAINMFDHRNLNFSSLYTVHTLKEKLCYVAIDSKGELRKDTKASYEVPVEGLFTLKQKKIVHERFYSGHILQDYTVAICLEHCHAGGLTPDETWFKTIVLAGGTPCLPGVVGTLTYHCYCYVNKILLEITKFCDLYLMETVLDDESEVTRIIEAGVH</sequence>
<evidence type="ECO:0000313" key="1">
    <source>
        <dbReference type="EMBL" id="KAJ0209777.1"/>
    </source>
</evidence>